<reference evidence="1 2" key="1">
    <citation type="submission" date="2015-12" db="EMBL/GenBank/DDBJ databases">
        <title>Draft Genome Sequence of Desulfitobacterium hafniense Strain DH, a Sulfate-reducing Bacterium Isolated from Paddy Soils.</title>
        <authorList>
            <person name="Bao P."/>
            <person name="Zhang X."/>
            <person name="Li G."/>
        </authorList>
    </citation>
    <scope>NUCLEOTIDE SEQUENCE [LARGE SCALE GENOMIC DNA]</scope>
    <source>
        <strain evidence="1 2">DH</strain>
    </source>
</reference>
<dbReference type="EMBL" id="LOCK01000011">
    <property type="protein sequence ID" value="KTE92737.1"/>
    <property type="molecule type" value="Genomic_DNA"/>
</dbReference>
<name>A0A0W1JLV2_DESHA</name>
<organism evidence="1 2">
    <name type="scientific">Desulfitobacterium hafniense</name>
    <name type="common">Desulfitobacterium frappieri</name>
    <dbReference type="NCBI Taxonomy" id="49338"/>
    <lineage>
        <taxon>Bacteria</taxon>
        <taxon>Bacillati</taxon>
        <taxon>Bacillota</taxon>
        <taxon>Clostridia</taxon>
        <taxon>Eubacteriales</taxon>
        <taxon>Desulfitobacteriaceae</taxon>
        <taxon>Desulfitobacterium</taxon>
    </lineage>
</organism>
<sequence length="61" mass="6617">MAAHAFRSGTHDALAIGQVLDTVMVFVPSKGGRSHCPVEWTEYADIAKAVAVIYDLILNMQ</sequence>
<evidence type="ECO:0008006" key="3">
    <source>
        <dbReference type="Google" id="ProtNLM"/>
    </source>
</evidence>
<proteinExistence type="predicted"/>
<dbReference type="Proteomes" id="UP000054623">
    <property type="component" value="Unassembled WGS sequence"/>
</dbReference>
<accession>A0A0W1JLV2</accession>
<evidence type="ECO:0000313" key="1">
    <source>
        <dbReference type="EMBL" id="KTE92737.1"/>
    </source>
</evidence>
<protein>
    <recommendedName>
        <fullName evidence="3">Allantoate amidohydrolase</fullName>
    </recommendedName>
</protein>
<dbReference type="AlphaFoldDB" id="A0A0W1JLV2"/>
<dbReference type="InterPro" id="IPR002933">
    <property type="entry name" value="Peptidase_M20"/>
</dbReference>
<dbReference type="RefSeq" id="WP_005807806.1">
    <property type="nucleotide sequence ID" value="NZ_CABKQQ010000002.1"/>
</dbReference>
<gene>
    <name evidence="1" type="ORF">AT727_17560</name>
</gene>
<dbReference type="SUPFAM" id="SSF53187">
    <property type="entry name" value="Zn-dependent exopeptidases"/>
    <property type="match status" value="1"/>
</dbReference>
<dbReference type="Pfam" id="PF01546">
    <property type="entry name" value="Peptidase_M20"/>
    <property type="match status" value="1"/>
</dbReference>
<dbReference type="Gene3D" id="3.40.630.10">
    <property type="entry name" value="Zn peptidases"/>
    <property type="match status" value="1"/>
</dbReference>
<dbReference type="OrthoDB" id="9808195at2"/>
<evidence type="ECO:0000313" key="2">
    <source>
        <dbReference type="Proteomes" id="UP000054623"/>
    </source>
</evidence>
<dbReference type="GO" id="GO:0016787">
    <property type="term" value="F:hydrolase activity"/>
    <property type="evidence" value="ECO:0007669"/>
    <property type="project" value="InterPro"/>
</dbReference>
<comment type="caution">
    <text evidence="1">The sequence shown here is derived from an EMBL/GenBank/DDBJ whole genome shotgun (WGS) entry which is preliminary data.</text>
</comment>